<dbReference type="SUPFAM" id="SSF53137">
    <property type="entry name" value="Translational machinery components"/>
    <property type="match status" value="1"/>
</dbReference>
<dbReference type="InterPro" id="IPR041202">
    <property type="entry name" value="BaeRF_family10"/>
</dbReference>
<gene>
    <name evidence="2" type="ORF">A9A59_0963</name>
</gene>
<reference evidence="2 3" key="1">
    <citation type="submission" date="2017-09" db="EMBL/GenBank/DDBJ databases">
        <title>Sequencing the genomes of two abundant thermophiles in Great Basin hot springs: Thermocrinis jamiesonii and novel Chloroflexi Thermoflexus hugenholtzii.</title>
        <authorList>
            <person name="Hedlund B."/>
        </authorList>
    </citation>
    <scope>NUCLEOTIDE SEQUENCE [LARGE SCALE GENOMIC DNA]</scope>
    <source>
        <strain evidence="2 3">G233</strain>
    </source>
</reference>
<sequence length="364" mass="40696">MTSETPSFETELSELLRRVARWQAPEGVGILSVYLDRRPQATGERPEHRPGDTVLKDRLRQIEHSLGVRGPALESFRGDAERVHAAVAAANPAAEGLAIFSCSAAGLFESIEAPAPFENQVVYDRYPRLYQLARLLDEYETAVVAVADTNTLRLFVVRGERIAEMPGKDEDPYNYQMRSTSGMNEHRFRRHVENHRREFAEEAAKLIEQLCEHERATRLVIAGDEIALHHLREALPESLTRRVTEGEFHIDIRAGLEHVRRTVEHFLLQTEDDQSQHTADILVGEVEEGDLGVAGYERTKAALELGAADVVVIDDAYEPAERKDELARLAAATGARVEVVREHHGLRALGGVGAILRYRVPEPA</sequence>
<evidence type="ECO:0000313" key="3">
    <source>
        <dbReference type="Proteomes" id="UP000223071"/>
    </source>
</evidence>
<dbReference type="AlphaFoldDB" id="A0A2A9HG19"/>
<dbReference type="InterPro" id="IPR005142">
    <property type="entry name" value="eRF1_3"/>
</dbReference>
<accession>A0A2A9HG19</accession>
<dbReference type="Proteomes" id="UP000223071">
    <property type="component" value="Unassembled WGS sequence"/>
</dbReference>
<name>A0A2A9HG19_TEPT2</name>
<dbReference type="Gene3D" id="3.30.420.60">
    <property type="entry name" value="eRF1 domain 2"/>
    <property type="match status" value="1"/>
</dbReference>
<dbReference type="RefSeq" id="WP_098503198.1">
    <property type="nucleotide sequence ID" value="NZ_PDJQ01000001.1"/>
</dbReference>
<feature type="domain" description="eRF1" evidence="1">
    <location>
        <begin position="288"/>
        <end position="360"/>
    </location>
</feature>
<comment type="caution">
    <text evidence="2">The sequence shown here is derived from an EMBL/GenBank/DDBJ whole genome shotgun (WGS) entry which is preliminary data.</text>
</comment>
<proteinExistence type="predicted"/>
<keyword evidence="3" id="KW-1185">Reference proteome</keyword>
<dbReference type="Gene3D" id="3.30.1330.30">
    <property type="match status" value="1"/>
</dbReference>
<dbReference type="SUPFAM" id="SSF55315">
    <property type="entry name" value="L30e-like"/>
    <property type="match status" value="1"/>
</dbReference>
<organism evidence="2 3">
    <name type="scientific">Tepidiforma thermophila (strain KCTC 52669 / CGMCC 1.13589 / G233)</name>
    <dbReference type="NCBI Taxonomy" id="2761530"/>
    <lineage>
        <taxon>Bacteria</taxon>
        <taxon>Bacillati</taxon>
        <taxon>Chloroflexota</taxon>
        <taxon>Tepidiformia</taxon>
        <taxon>Tepidiformales</taxon>
        <taxon>Tepidiformaceae</taxon>
        <taxon>Tepidiforma</taxon>
    </lineage>
</organism>
<dbReference type="EMBL" id="PDJQ01000001">
    <property type="protein sequence ID" value="PFG73759.1"/>
    <property type="molecule type" value="Genomic_DNA"/>
</dbReference>
<evidence type="ECO:0000259" key="1">
    <source>
        <dbReference type="Pfam" id="PF03465"/>
    </source>
</evidence>
<protein>
    <submittedName>
        <fullName evidence="2">ERF1-like protein</fullName>
    </submittedName>
</protein>
<evidence type="ECO:0000313" key="2">
    <source>
        <dbReference type="EMBL" id="PFG73759.1"/>
    </source>
</evidence>
<dbReference type="InterPro" id="IPR042226">
    <property type="entry name" value="eFR1_2_sf"/>
</dbReference>
<dbReference type="InterPro" id="IPR029064">
    <property type="entry name" value="Ribosomal_eL30-like_sf"/>
</dbReference>
<dbReference type="Pfam" id="PF03465">
    <property type="entry name" value="eRF1_3"/>
    <property type="match status" value="1"/>
</dbReference>
<dbReference type="Pfam" id="PF18854">
    <property type="entry name" value="baeRF_family10"/>
    <property type="match status" value="1"/>
</dbReference>